<evidence type="ECO:0000259" key="6">
    <source>
        <dbReference type="Pfam" id="PF10392"/>
    </source>
</evidence>
<evidence type="ECO:0000313" key="8">
    <source>
        <dbReference type="EMBL" id="PUU77170.1"/>
    </source>
</evidence>
<reference evidence="8 9" key="1">
    <citation type="submission" date="2017-04" db="EMBL/GenBank/DDBJ databases">
        <title>Draft genome sequence of Tuber borchii Vittad., a whitish edible truffle.</title>
        <authorList>
            <consortium name="DOE Joint Genome Institute"/>
            <person name="Murat C."/>
            <person name="Kuo A."/>
            <person name="Barry K.W."/>
            <person name="Clum A."/>
            <person name="Dockter R.B."/>
            <person name="Fauchery L."/>
            <person name="Iotti M."/>
            <person name="Kohler A."/>
            <person name="Labutti K."/>
            <person name="Lindquist E.A."/>
            <person name="Lipzen A."/>
            <person name="Ohm R.A."/>
            <person name="Wang M."/>
            <person name="Grigoriev I.V."/>
            <person name="Zambonelli A."/>
            <person name="Martin F.M."/>
        </authorList>
    </citation>
    <scope>NUCLEOTIDE SEQUENCE [LARGE SCALE GENOMIC DNA]</scope>
    <source>
        <strain evidence="8 9">Tbo3840</strain>
    </source>
</reference>
<dbReference type="Proteomes" id="UP000244722">
    <property type="component" value="Unassembled WGS sequence"/>
</dbReference>
<accession>A0A2T6ZNW0</accession>
<dbReference type="PANTHER" id="PTHR13228">
    <property type="entry name" value="CONSERVED OLIGOMERIC GOLGI COMPLEX COMPONENT 5"/>
    <property type="match status" value="1"/>
</dbReference>
<feature type="region of interest" description="Disordered" evidence="5">
    <location>
        <begin position="214"/>
        <end position="233"/>
    </location>
</feature>
<comment type="subcellular location">
    <subcellularLocation>
        <location evidence="1">Golgi apparatus membrane</location>
        <topology evidence="1">Peripheral membrane protein</topology>
    </subcellularLocation>
</comment>
<gene>
    <name evidence="8" type="ORF">B9Z19DRAFT_1128620</name>
</gene>
<dbReference type="STRING" id="42251.A0A2T6ZNW0"/>
<dbReference type="InterPro" id="IPR019465">
    <property type="entry name" value="Cog5"/>
</dbReference>
<dbReference type="Pfam" id="PF10392">
    <property type="entry name" value="COG5_N"/>
    <property type="match status" value="1"/>
</dbReference>
<keyword evidence="3" id="KW-0333">Golgi apparatus</keyword>
<evidence type="ECO:0000256" key="2">
    <source>
        <dbReference type="ARBA" id="ARBA00020974"/>
    </source>
</evidence>
<organism evidence="8 9">
    <name type="scientific">Tuber borchii</name>
    <name type="common">White truffle</name>
    <dbReference type="NCBI Taxonomy" id="42251"/>
    <lineage>
        <taxon>Eukaryota</taxon>
        <taxon>Fungi</taxon>
        <taxon>Dikarya</taxon>
        <taxon>Ascomycota</taxon>
        <taxon>Pezizomycotina</taxon>
        <taxon>Pezizomycetes</taxon>
        <taxon>Pezizales</taxon>
        <taxon>Tuberaceae</taxon>
        <taxon>Tuber</taxon>
    </lineage>
</organism>
<dbReference type="GO" id="GO:0000139">
    <property type="term" value="C:Golgi membrane"/>
    <property type="evidence" value="ECO:0007669"/>
    <property type="project" value="UniProtKB-SubCell"/>
</dbReference>
<protein>
    <recommendedName>
        <fullName evidence="2">Conserved oligomeric Golgi complex subunit 5</fullName>
    </recommendedName>
</protein>
<dbReference type="Pfam" id="PF20649">
    <property type="entry name" value="COG5_C"/>
    <property type="match status" value="1"/>
</dbReference>
<dbReference type="InterPro" id="IPR048485">
    <property type="entry name" value="COG5_helical"/>
</dbReference>
<keyword evidence="9" id="KW-1185">Reference proteome</keyword>
<proteinExistence type="predicted"/>
<dbReference type="GO" id="GO:0006891">
    <property type="term" value="P:intra-Golgi vesicle-mediated transport"/>
    <property type="evidence" value="ECO:0007669"/>
    <property type="project" value="InterPro"/>
</dbReference>
<evidence type="ECO:0000256" key="5">
    <source>
        <dbReference type="SAM" id="MobiDB-lite"/>
    </source>
</evidence>
<sequence>MTSADQYIDYPTLLSPTFSPTTFSSTLISQTNHPHEPLDLTTPLSRVLFDLQEIDTTLHTLTTTSSALLLTHTATTTRASSTLLAAVTAQTAMLNTAYERLRREVIDRGDRAEEVVRVVQNLHATTRVLREISRGVVLARQVERQVADLEGGEWSAMVRCCFSLLELGRLLEQGDALMEVDLARSLNERVYQPTRSNIVSRAKEIITTFSLLTQDTPTPSSTSTTSTTSTPTPSAIFTTLSSASPALRQKLSSTLQSLSLLSPSDLHTSIRTLLQTHITASTTLLTRALTSLTTLDRALAEVSLRSLSVAAVEGYLDGVGLAQAVLARLDMRRLTTGFWRGVAAGWEPRVKDVVVRGGAGARILKAGKERVREGVRACVLRGMGMEGGGEEGEGGFEVAVMVGALGSLGR</sequence>
<keyword evidence="4" id="KW-0472">Membrane</keyword>
<dbReference type="PANTHER" id="PTHR13228:SF3">
    <property type="entry name" value="CONSERVED OLIGOMERIC GOLGI COMPLEX SUBUNIT 5"/>
    <property type="match status" value="1"/>
</dbReference>
<feature type="compositionally biased region" description="Low complexity" evidence="5">
    <location>
        <begin position="216"/>
        <end position="233"/>
    </location>
</feature>
<evidence type="ECO:0000313" key="9">
    <source>
        <dbReference type="Proteomes" id="UP000244722"/>
    </source>
</evidence>
<evidence type="ECO:0000256" key="3">
    <source>
        <dbReference type="ARBA" id="ARBA00023034"/>
    </source>
</evidence>
<comment type="caution">
    <text evidence="8">The sequence shown here is derived from an EMBL/GenBank/DDBJ whole genome shotgun (WGS) entry which is preliminary data.</text>
</comment>
<dbReference type="InterPro" id="IPR049176">
    <property type="entry name" value="COG5_N"/>
</dbReference>
<dbReference type="EMBL" id="NESQ01000160">
    <property type="protein sequence ID" value="PUU77170.1"/>
    <property type="molecule type" value="Genomic_DNA"/>
</dbReference>
<evidence type="ECO:0000259" key="7">
    <source>
        <dbReference type="Pfam" id="PF20649"/>
    </source>
</evidence>
<feature type="domain" description="Conserved oligomeric Golgi complex subunit 5 N-terminal" evidence="6">
    <location>
        <begin position="13"/>
        <end position="142"/>
    </location>
</feature>
<evidence type="ECO:0000256" key="4">
    <source>
        <dbReference type="ARBA" id="ARBA00023136"/>
    </source>
</evidence>
<dbReference type="GO" id="GO:0017119">
    <property type="term" value="C:Golgi transport complex"/>
    <property type="evidence" value="ECO:0007669"/>
    <property type="project" value="InterPro"/>
</dbReference>
<dbReference type="OrthoDB" id="18786at2759"/>
<name>A0A2T6ZNW0_TUBBO</name>
<feature type="domain" description="Conserved oligomeric Golgi complex subunit 5 helical" evidence="7">
    <location>
        <begin position="248"/>
        <end position="372"/>
    </location>
</feature>
<evidence type="ECO:0000256" key="1">
    <source>
        <dbReference type="ARBA" id="ARBA00004395"/>
    </source>
</evidence>
<dbReference type="AlphaFoldDB" id="A0A2T6ZNW0"/>